<dbReference type="InterPro" id="IPR000352">
    <property type="entry name" value="Pep_chain_release_fac_I"/>
</dbReference>
<proteinExistence type="inferred from homology"/>
<dbReference type="Pfam" id="PF03462">
    <property type="entry name" value="PCRF"/>
    <property type="match status" value="1"/>
</dbReference>
<keyword evidence="2" id="KW-0488">Methylation</keyword>
<name>A0A0F9GH69_9ZZZZ</name>
<dbReference type="InterPro" id="IPR050057">
    <property type="entry name" value="Prokaryotic/Mito_RF"/>
</dbReference>
<dbReference type="PANTHER" id="PTHR43804:SF7">
    <property type="entry name" value="LD18447P"/>
    <property type="match status" value="1"/>
</dbReference>
<dbReference type="PROSITE" id="PS00745">
    <property type="entry name" value="RF_PROK_I"/>
    <property type="match status" value="1"/>
</dbReference>
<dbReference type="Gene3D" id="6.10.140.1950">
    <property type="match status" value="1"/>
</dbReference>
<dbReference type="NCBIfam" id="NF001859">
    <property type="entry name" value="PRK00591.1"/>
    <property type="match status" value="1"/>
</dbReference>
<protein>
    <recommendedName>
        <fullName evidence="4">Prokaryotic-type class I peptide chain release factors domain-containing protein</fullName>
    </recommendedName>
</protein>
<comment type="caution">
    <text evidence="5">The sequence shown here is derived from an EMBL/GenBank/DDBJ whole genome shotgun (WGS) entry which is preliminary data.</text>
</comment>
<dbReference type="GO" id="GO:0003747">
    <property type="term" value="F:translation release factor activity"/>
    <property type="evidence" value="ECO:0007669"/>
    <property type="project" value="InterPro"/>
</dbReference>
<reference evidence="5" key="1">
    <citation type="journal article" date="2015" name="Nature">
        <title>Complex archaea that bridge the gap between prokaryotes and eukaryotes.</title>
        <authorList>
            <person name="Spang A."/>
            <person name="Saw J.H."/>
            <person name="Jorgensen S.L."/>
            <person name="Zaremba-Niedzwiedzka K."/>
            <person name="Martijn J."/>
            <person name="Lind A.E."/>
            <person name="van Eijk R."/>
            <person name="Schleper C."/>
            <person name="Guy L."/>
            <person name="Ettema T.J."/>
        </authorList>
    </citation>
    <scope>NUCLEOTIDE SEQUENCE</scope>
</reference>
<accession>A0A0F9GH69</accession>
<keyword evidence="3" id="KW-0648">Protein biosynthesis</keyword>
<dbReference type="SUPFAM" id="SSF75620">
    <property type="entry name" value="Release factor"/>
    <property type="match status" value="1"/>
</dbReference>
<dbReference type="SMART" id="SM00937">
    <property type="entry name" value="PCRF"/>
    <property type="match status" value="1"/>
</dbReference>
<evidence type="ECO:0000256" key="3">
    <source>
        <dbReference type="ARBA" id="ARBA00022917"/>
    </source>
</evidence>
<sequence length="368" mass="40196">MPEVPPNLIARLDVAARRYDEITAEMNDPAVASDPGRIVACATEHARLGRIVQPYRRYAELASRIAEDQALLDDPAADEDLKELARGELAELVPARDESLEQIKQKLVTSDRAGVNSILLEIRAGTGGDEAALFAADLLGMYTRYAERKGWKLEVLSGSATNLGGFREVIVSVKGKDVYQFLSFEAGGHRVQRVPKTEAQGRIHTSAATVAVLPEPADVQVDIDWDKDVLEHVSRAGGPGGQNVNKVASAIKLEHTPTGITVSMRDEKSQHKNRAKARRILASRVYEHHRAAQQAAEDAARKSMVGSGDRSQRVRTYNFPQNRCTDHRLKGTGQEGANFNLQQIIAGDLDELISGLATQEAAQRLAEL</sequence>
<dbReference type="Gene3D" id="3.30.70.1660">
    <property type="match status" value="1"/>
</dbReference>
<dbReference type="GO" id="GO:0005737">
    <property type="term" value="C:cytoplasm"/>
    <property type="evidence" value="ECO:0007669"/>
    <property type="project" value="UniProtKB-ARBA"/>
</dbReference>
<organism evidence="5">
    <name type="scientific">marine sediment metagenome</name>
    <dbReference type="NCBI Taxonomy" id="412755"/>
    <lineage>
        <taxon>unclassified sequences</taxon>
        <taxon>metagenomes</taxon>
        <taxon>ecological metagenomes</taxon>
    </lineage>
</organism>
<evidence type="ECO:0000313" key="5">
    <source>
        <dbReference type="EMBL" id="KKL62542.1"/>
    </source>
</evidence>
<dbReference type="PANTHER" id="PTHR43804">
    <property type="entry name" value="LD18447P"/>
    <property type="match status" value="1"/>
</dbReference>
<dbReference type="Pfam" id="PF00472">
    <property type="entry name" value="RF-1"/>
    <property type="match status" value="1"/>
</dbReference>
<dbReference type="InterPro" id="IPR045853">
    <property type="entry name" value="Pep_chain_release_fac_I_sf"/>
</dbReference>
<evidence type="ECO:0000259" key="4">
    <source>
        <dbReference type="PROSITE" id="PS00745"/>
    </source>
</evidence>
<gene>
    <name evidence="5" type="ORF">LCGC14_2184150</name>
</gene>
<evidence type="ECO:0000256" key="1">
    <source>
        <dbReference type="ARBA" id="ARBA00010835"/>
    </source>
</evidence>
<dbReference type="EMBL" id="LAZR01028457">
    <property type="protein sequence ID" value="KKL62542.1"/>
    <property type="molecule type" value="Genomic_DNA"/>
</dbReference>
<dbReference type="Gene3D" id="3.30.160.20">
    <property type="match status" value="1"/>
</dbReference>
<feature type="domain" description="Prokaryotic-type class I peptide chain release factors" evidence="4">
    <location>
        <begin position="235"/>
        <end position="251"/>
    </location>
</feature>
<comment type="similarity">
    <text evidence="1">Belongs to the prokaryotic/mitochondrial release factor family.</text>
</comment>
<evidence type="ECO:0000256" key="2">
    <source>
        <dbReference type="ARBA" id="ARBA00022481"/>
    </source>
</evidence>
<dbReference type="InterPro" id="IPR005139">
    <property type="entry name" value="PCRF"/>
</dbReference>
<dbReference type="FunFam" id="3.30.70.1660:FF:000002">
    <property type="entry name" value="Peptide chain release factor 1"/>
    <property type="match status" value="1"/>
</dbReference>
<dbReference type="AlphaFoldDB" id="A0A0F9GH69"/>